<dbReference type="InterPro" id="IPR002213">
    <property type="entry name" value="UDP_glucos_trans"/>
</dbReference>
<dbReference type="SUPFAM" id="SSF53756">
    <property type="entry name" value="UDP-Glycosyltransferase/glycogen phosphorylase"/>
    <property type="match status" value="1"/>
</dbReference>
<dbReference type="Gene3D" id="3.40.50.2000">
    <property type="entry name" value="Glycogen Phosphorylase B"/>
    <property type="match status" value="2"/>
</dbReference>
<evidence type="ECO:0000256" key="2">
    <source>
        <dbReference type="ARBA" id="ARBA00022679"/>
    </source>
</evidence>
<evidence type="ECO:0000313" key="3">
    <source>
        <dbReference type="EMBL" id="KAJ3697376.1"/>
    </source>
</evidence>
<dbReference type="CDD" id="cd03784">
    <property type="entry name" value="GT1_Gtf-like"/>
    <property type="match status" value="1"/>
</dbReference>
<dbReference type="PANTHER" id="PTHR48045:SF20">
    <property type="entry name" value="UDP-RHAMNOSE:RHAMNOSYLTRANSFERASE 1"/>
    <property type="match status" value="1"/>
</dbReference>
<evidence type="ECO:0000256" key="1">
    <source>
        <dbReference type="ARBA" id="ARBA00009995"/>
    </source>
</evidence>
<sequence length="447" mass="49992">MAINLADYHLNIVVVATHESEHLPEVTHLATSITELGHNVCFASTLPGLKAIRVDPSNPNSSRLELIPLREDNVREAFYTFLQQAGREFDWILFDITTFWVPEITENIGIYSAFISFQSASTSQFLLTAMNRNEIPSIEDLMPQNLGARTYHSKEAKAVLDQLMKCDAQKVPLYSRLRKAIYWCDVVALSSYSDIEDELPKKLTRTHKKYFSCIGHLPQTTSSEVSSSNYVMNSATVQEWLDKNNVGSVVYVALEDKMPITDQQVDAIAQGLERSRVPFIWVTGSRKGGLLHNLPAGFRERTIDYGFVCTDWVAPANILSHLSVGGFLTNGNWTSWIEALDFGIPLILAPFPTDGVHNAKVIQAKKIGYEVERDGTGKFDGDHVAKALNYVMVDQGGNTVREQAKAMRGVFRSLQTPCLSNFLDGLDEIKESRALSNRLFKGKKKLL</sequence>
<gene>
    <name evidence="3" type="ORF">LUZ61_001081</name>
</gene>
<dbReference type="Pfam" id="PF00201">
    <property type="entry name" value="UDPGT"/>
    <property type="match status" value="1"/>
</dbReference>
<dbReference type="FunFam" id="3.40.50.2000:FF:000037">
    <property type="entry name" value="Glycosyltransferase"/>
    <property type="match status" value="1"/>
</dbReference>
<protein>
    <submittedName>
        <fullName evidence="3">Uncharacterized protein</fullName>
    </submittedName>
</protein>
<dbReference type="EMBL" id="JAMRDG010000001">
    <property type="protein sequence ID" value="KAJ3697376.1"/>
    <property type="molecule type" value="Genomic_DNA"/>
</dbReference>
<reference evidence="3 4" key="1">
    <citation type="journal article" date="2022" name="Cell">
        <title>Repeat-based holocentromeres influence genome architecture and karyotype evolution.</title>
        <authorList>
            <person name="Hofstatter P.G."/>
            <person name="Thangavel G."/>
            <person name="Lux T."/>
            <person name="Neumann P."/>
            <person name="Vondrak T."/>
            <person name="Novak P."/>
            <person name="Zhang M."/>
            <person name="Costa L."/>
            <person name="Castellani M."/>
            <person name="Scott A."/>
            <person name="Toegelov H."/>
            <person name="Fuchs J."/>
            <person name="Mata-Sucre Y."/>
            <person name="Dias Y."/>
            <person name="Vanzela A.L.L."/>
            <person name="Huettel B."/>
            <person name="Almeida C.C.S."/>
            <person name="Simkova H."/>
            <person name="Souza G."/>
            <person name="Pedrosa-Harand A."/>
            <person name="Macas J."/>
            <person name="Mayer K.F.X."/>
            <person name="Houben A."/>
            <person name="Marques A."/>
        </authorList>
    </citation>
    <scope>NUCLEOTIDE SEQUENCE [LARGE SCALE GENOMIC DNA]</scope>
    <source>
        <strain evidence="3">RhyTen1mFocal</strain>
    </source>
</reference>
<keyword evidence="2" id="KW-0808">Transferase</keyword>
<comment type="similarity">
    <text evidence="1">Belongs to the UDP-glycosyltransferase family.</text>
</comment>
<dbReference type="PANTHER" id="PTHR48045">
    <property type="entry name" value="UDP-GLYCOSYLTRANSFERASE 72B1"/>
    <property type="match status" value="1"/>
</dbReference>
<accession>A0AAD6EQI8</accession>
<dbReference type="Proteomes" id="UP001210211">
    <property type="component" value="Unassembled WGS sequence"/>
</dbReference>
<name>A0AAD6EQI8_9POAL</name>
<evidence type="ECO:0000313" key="4">
    <source>
        <dbReference type="Proteomes" id="UP001210211"/>
    </source>
</evidence>
<dbReference type="AlphaFoldDB" id="A0AAD6EQI8"/>
<proteinExistence type="inferred from homology"/>
<organism evidence="3 4">
    <name type="scientific">Rhynchospora tenuis</name>
    <dbReference type="NCBI Taxonomy" id="198213"/>
    <lineage>
        <taxon>Eukaryota</taxon>
        <taxon>Viridiplantae</taxon>
        <taxon>Streptophyta</taxon>
        <taxon>Embryophyta</taxon>
        <taxon>Tracheophyta</taxon>
        <taxon>Spermatophyta</taxon>
        <taxon>Magnoliopsida</taxon>
        <taxon>Liliopsida</taxon>
        <taxon>Poales</taxon>
        <taxon>Cyperaceae</taxon>
        <taxon>Cyperoideae</taxon>
        <taxon>Rhynchosporeae</taxon>
        <taxon>Rhynchospora</taxon>
    </lineage>
</organism>
<comment type="caution">
    <text evidence="3">The sequence shown here is derived from an EMBL/GenBank/DDBJ whole genome shotgun (WGS) entry which is preliminary data.</text>
</comment>
<keyword evidence="4" id="KW-1185">Reference proteome</keyword>
<dbReference type="GO" id="GO:0008194">
    <property type="term" value="F:UDP-glycosyltransferase activity"/>
    <property type="evidence" value="ECO:0007669"/>
    <property type="project" value="InterPro"/>
</dbReference>